<accession>A0ACB5TPI2</accession>
<proteinExistence type="predicted"/>
<evidence type="ECO:0000313" key="1">
    <source>
        <dbReference type="EMBL" id="GME92076.1"/>
    </source>
</evidence>
<organism evidence="1 2">
    <name type="scientific">Candida boidinii</name>
    <name type="common">Yeast</name>
    <dbReference type="NCBI Taxonomy" id="5477"/>
    <lineage>
        <taxon>Eukaryota</taxon>
        <taxon>Fungi</taxon>
        <taxon>Dikarya</taxon>
        <taxon>Ascomycota</taxon>
        <taxon>Saccharomycotina</taxon>
        <taxon>Pichiomycetes</taxon>
        <taxon>Pichiales</taxon>
        <taxon>Pichiaceae</taxon>
        <taxon>Ogataea</taxon>
        <taxon>Ogataea/Candida clade</taxon>
    </lineage>
</organism>
<protein>
    <submittedName>
        <fullName evidence="1">Unnamed protein product</fullName>
    </submittedName>
</protein>
<gene>
    <name evidence="1" type="ORF">Cboi01_000258000</name>
</gene>
<sequence length="133" mass="13829">MVKLLHSAEKDTTTETTTHCPKCEEEGGDSGDSTVTEGETLTETVSCSTTEGSEATETGSGEGSEESGASDEYTVVSITPTSSSTTTVCDEECQKSQSGANSPEEDLSTYEGSAPHMTIGISAFVIGLITFFF</sequence>
<keyword evidence="2" id="KW-1185">Reference proteome</keyword>
<name>A0ACB5TPI2_CANBO</name>
<dbReference type="Proteomes" id="UP001165101">
    <property type="component" value="Unassembled WGS sequence"/>
</dbReference>
<evidence type="ECO:0000313" key="2">
    <source>
        <dbReference type="Proteomes" id="UP001165101"/>
    </source>
</evidence>
<dbReference type="EMBL" id="BSXV01001192">
    <property type="protein sequence ID" value="GME92076.1"/>
    <property type="molecule type" value="Genomic_DNA"/>
</dbReference>
<comment type="caution">
    <text evidence="1">The sequence shown here is derived from an EMBL/GenBank/DDBJ whole genome shotgun (WGS) entry which is preliminary data.</text>
</comment>
<reference evidence="1" key="1">
    <citation type="submission" date="2023-04" db="EMBL/GenBank/DDBJ databases">
        <title>Candida boidinii NBRC 1967.</title>
        <authorList>
            <person name="Ichikawa N."/>
            <person name="Sato H."/>
            <person name="Tonouchi N."/>
        </authorList>
    </citation>
    <scope>NUCLEOTIDE SEQUENCE</scope>
    <source>
        <strain evidence="1">NBRC 1967</strain>
    </source>
</reference>